<organism evidence="3 4">
    <name type="scientific">Fibrella forsythiae</name>
    <dbReference type="NCBI Taxonomy" id="2817061"/>
    <lineage>
        <taxon>Bacteria</taxon>
        <taxon>Pseudomonadati</taxon>
        <taxon>Bacteroidota</taxon>
        <taxon>Cytophagia</taxon>
        <taxon>Cytophagales</taxon>
        <taxon>Spirosomataceae</taxon>
        <taxon>Fibrella</taxon>
    </lineage>
</organism>
<dbReference type="Gene3D" id="2.60.40.10">
    <property type="entry name" value="Immunoglobulins"/>
    <property type="match status" value="3"/>
</dbReference>
<dbReference type="InterPro" id="IPR026444">
    <property type="entry name" value="Secre_tail"/>
</dbReference>
<keyword evidence="1" id="KW-0732">Signal</keyword>
<feature type="chain" id="PRO_5045952960" evidence="1">
    <location>
        <begin position="20"/>
        <end position="501"/>
    </location>
</feature>
<name>A0ABS3JLL5_9BACT</name>
<dbReference type="NCBIfam" id="TIGR04183">
    <property type="entry name" value="Por_Secre_tail"/>
    <property type="match status" value="1"/>
</dbReference>
<reference evidence="3 4" key="1">
    <citation type="submission" date="2021-03" db="EMBL/GenBank/DDBJ databases">
        <title>Fibrella sp. HMF5405 genome sequencing and assembly.</title>
        <authorList>
            <person name="Kang H."/>
            <person name="Kim H."/>
            <person name="Bae S."/>
            <person name="Joh K."/>
        </authorList>
    </citation>
    <scope>NUCLEOTIDE SEQUENCE [LARGE SCALE GENOMIC DNA]</scope>
    <source>
        <strain evidence="3 4">HMF5405</strain>
    </source>
</reference>
<comment type="caution">
    <text evidence="3">The sequence shown here is derived from an EMBL/GenBank/DDBJ whole genome shotgun (WGS) entry which is preliminary data.</text>
</comment>
<dbReference type="InterPro" id="IPR007110">
    <property type="entry name" value="Ig-like_dom"/>
</dbReference>
<dbReference type="Proteomes" id="UP000664628">
    <property type="component" value="Unassembled WGS sequence"/>
</dbReference>
<dbReference type="PROSITE" id="PS50835">
    <property type="entry name" value="IG_LIKE"/>
    <property type="match status" value="1"/>
</dbReference>
<feature type="domain" description="Ig-like" evidence="2">
    <location>
        <begin position="252"/>
        <end position="327"/>
    </location>
</feature>
<dbReference type="RefSeq" id="WP_207330847.1">
    <property type="nucleotide sequence ID" value="NZ_JAFMYW010000006.1"/>
</dbReference>
<evidence type="ECO:0000313" key="3">
    <source>
        <dbReference type="EMBL" id="MBO0950905.1"/>
    </source>
</evidence>
<dbReference type="InterPro" id="IPR035986">
    <property type="entry name" value="PKD_dom_sf"/>
</dbReference>
<protein>
    <submittedName>
        <fullName evidence="3">T9SS type A sorting domain-containing protein</fullName>
    </submittedName>
</protein>
<accession>A0ABS3JLL5</accession>
<evidence type="ECO:0000313" key="4">
    <source>
        <dbReference type="Proteomes" id="UP000664628"/>
    </source>
</evidence>
<evidence type="ECO:0000256" key="1">
    <source>
        <dbReference type="SAM" id="SignalP"/>
    </source>
</evidence>
<evidence type="ECO:0000259" key="2">
    <source>
        <dbReference type="PROSITE" id="PS50835"/>
    </source>
</evidence>
<keyword evidence="4" id="KW-1185">Reference proteome</keyword>
<gene>
    <name evidence="3" type="ORF">J2I46_20100</name>
</gene>
<dbReference type="InterPro" id="IPR013783">
    <property type="entry name" value="Ig-like_fold"/>
</dbReference>
<dbReference type="SUPFAM" id="SSF49299">
    <property type="entry name" value="PKD domain"/>
    <property type="match status" value="1"/>
</dbReference>
<proteinExistence type="predicted"/>
<feature type="signal peptide" evidence="1">
    <location>
        <begin position="1"/>
        <end position="19"/>
    </location>
</feature>
<sequence>MKTLLLSLVLAGLSLNLHAQIRQLEYGWDTDKGHGLNTVVPVSGAGTVADLNLTVPMTGLTNGYHLLFVRTRDANTRWSHTYLRLVNVLAGAVPAKIVRLDYFYARSGTVIGQYSYQLPTPATSVQVAVPGDISQLVVGQTYTVSLWATDENGTRSEVYSQTFTYRSVDCKGLAVAISGADKFCKGGNTVLAAGVTGGNLPVTLSWTRAGTELAKTTSLTAAQGGTYSVKATDAQGCVATASLAVTENTSLPTLSLSGATSFCTGQSTTLTATATGGTGPYVYSWKQGTTAVGTSAGTLPVNTGGAYTVTVTDASGCASASATTTVTQRPAPSATITASAPGIIGGTSVTLTANGGSGLTYQWTRDGQPVSGAMQVTYTTQQPGSYAVVVAQDGCSTTAQPTVIGLITATEEPLTGPDFSLSASPNPTPGAVQVRIVTQPGRTVPVTLTVRDLTGRAVWQQTVSVSGQHTEHLDLGQHPAALYLLSATSDAQKSSLRLVRQ</sequence>
<dbReference type="EMBL" id="JAFMYW010000006">
    <property type="protein sequence ID" value="MBO0950905.1"/>
    <property type="molecule type" value="Genomic_DNA"/>
</dbReference>